<organism evidence="1 2">
    <name type="scientific">Catharanthus roseus</name>
    <name type="common">Madagascar periwinkle</name>
    <name type="synonym">Vinca rosea</name>
    <dbReference type="NCBI Taxonomy" id="4058"/>
    <lineage>
        <taxon>Eukaryota</taxon>
        <taxon>Viridiplantae</taxon>
        <taxon>Streptophyta</taxon>
        <taxon>Embryophyta</taxon>
        <taxon>Tracheophyta</taxon>
        <taxon>Spermatophyta</taxon>
        <taxon>Magnoliopsida</taxon>
        <taxon>eudicotyledons</taxon>
        <taxon>Gunneridae</taxon>
        <taxon>Pentapetalae</taxon>
        <taxon>asterids</taxon>
        <taxon>lamiids</taxon>
        <taxon>Gentianales</taxon>
        <taxon>Apocynaceae</taxon>
        <taxon>Rauvolfioideae</taxon>
        <taxon>Vinceae</taxon>
        <taxon>Catharanthinae</taxon>
        <taxon>Catharanthus</taxon>
    </lineage>
</organism>
<gene>
    <name evidence="1" type="ORF">M9H77_20393</name>
</gene>
<accession>A0ACC0ALD2</accession>
<dbReference type="Proteomes" id="UP001060085">
    <property type="component" value="Linkage Group LG05"/>
</dbReference>
<proteinExistence type="predicted"/>
<evidence type="ECO:0000313" key="1">
    <source>
        <dbReference type="EMBL" id="KAI5661070.1"/>
    </source>
</evidence>
<sequence length="443" mass="49515">MLSSEMGAAAVPEVKSEVLKNDYQQDEEPNSNSGFEEDQMTIHQYLISKSNTSGCSSSISQSGEMPSEDYPSSLLRSSKRPRPSVLETDTKIPKNPGESSSGRMNIHMDNINNEVPCCPVVARTKEVQANLDAQFPSFIKLMLRSHVTKGFWLGLPAKFCKMHLPSNDEKKVTLEDESGAEYETNFLGYKGGLGGGWAGFAMAHNLLEGDAAVFLCNFYKEVVDMLEASSLSHPELLLLICVCEYDICRMSKEQRASSGKVDGAVGLLTLENHTSGRAFGSFIDFQNFDIIVNGFNLGSRLSEPNRIKYYKLCHSQKSYLHNHLLKSINARLAAGIILKTVQIAEKIKACEISTPLEDFAVWDKTLEGFELLGMEVGFLRAQLNKLILFAIESEESPSAKRYMEAKLVELQQVRTRLETEIQTLNMKKQNNQLRFREKANAPW</sequence>
<reference evidence="2" key="1">
    <citation type="journal article" date="2023" name="Nat. Plants">
        <title>Single-cell RNA sequencing provides a high-resolution roadmap for understanding the multicellular compartmentation of specialized metabolism.</title>
        <authorList>
            <person name="Sun S."/>
            <person name="Shen X."/>
            <person name="Li Y."/>
            <person name="Li Y."/>
            <person name="Wang S."/>
            <person name="Li R."/>
            <person name="Zhang H."/>
            <person name="Shen G."/>
            <person name="Guo B."/>
            <person name="Wei J."/>
            <person name="Xu J."/>
            <person name="St-Pierre B."/>
            <person name="Chen S."/>
            <person name="Sun C."/>
        </authorList>
    </citation>
    <scope>NUCLEOTIDE SEQUENCE [LARGE SCALE GENOMIC DNA]</scope>
</reference>
<evidence type="ECO:0000313" key="2">
    <source>
        <dbReference type="Proteomes" id="UP001060085"/>
    </source>
</evidence>
<protein>
    <submittedName>
        <fullName evidence="1">Uncharacterized protein</fullName>
    </submittedName>
</protein>
<comment type="caution">
    <text evidence="1">The sequence shown here is derived from an EMBL/GenBank/DDBJ whole genome shotgun (WGS) entry which is preliminary data.</text>
</comment>
<name>A0ACC0ALD2_CATRO</name>
<dbReference type="EMBL" id="CM044705">
    <property type="protein sequence ID" value="KAI5661070.1"/>
    <property type="molecule type" value="Genomic_DNA"/>
</dbReference>
<keyword evidence="2" id="KW-1185">Reference proteome</keyword>